<evidence type="ECO:0000313" key="2">
    <source>
        <dbReference type="EMBL" id="KAK4120856.1"/>
    </source>
</evidence>
<dbReference type="RefSeq" id="XP_062644627.1">
    <property type="nucleotide sequence ID" value="XM_062791408.1"/>
</dbReference>
<sequence length="382" mass="42106">MHACSGAGPGIFRSRPLTHQLSAAATRSQNKGRVELIFNDWEALSRRYNWGMGEEAYSTRSGPAVGGEEEIESMRIPRREHVECTHRFEAQQRDGVSISRRIAKAMARMPRATRLVLDDDPDTTVPAWATAAPTTAQWLVAPTSWAVGLRPSDSAAASLLSIHSSRFPKRSVTPASDLLSLPSLRACASTGYGCLPDFPLWLAPERRDPLPLEVADLQADYRSLCVFDFTSDYEPNSYFTDSLTCLECTEMSTLSELRTGLHEILEWMLASSSLKQVQVDLQMVHSGIPCEVAMPNPPWPHTQVLHLQDGVLVFAGFARFLEATSGGGGDLEDFVRTTATPGSLTVRLRRPLGAEFDDPALQRPPARTPGRFLTPTTNTRRQ</sequence>
<dbReference type="AlphaFoldDB" id="A0AAN6TVS5"/>
<dbReference type="EMBL" id="MU853236">
    <property type="protein sequence ID" value="KAK4120856.1"/>
    <property type="molecule type" value="Genomic_DNA"/>
</dbReference>
<comment type="caution">
    <text evidence="2">The sequence shown here is derived from an EMBL/GenBank/DDBJ whole genome shotgun (WGS) entry which is preliminary data.</text>
</comment>
<proteinExistence type="predicted"/>
<feature type="region of interest" description="Disordered" evidence="1">
    <location>
        <begin position="355"/>
        <end position="382"/>
    </location>
</feature>
<dbReference type="Proteomes" id="UP001302602">
    <property type="component" value="Unassembled WGS sequence"/>
</dbReference>
<dbReference type="GeneID" id="87828177"/>
<protein>
    <submittedName>
        <fullName evidence="2">Uncharacterized protein</fullName>
    </submittedName>
</protein>
<name>A0AAN6TVS5_9PEZI</name>
<accession>A0AAN6TVS5</accession>
<evidence type="ECO:0000313" key="3">
    <source>
        <dbReference type="Proteomes" id="UP001302602"/>
    </source>
</evidence>
<reference evidence="2" key="2">
    <citation type="submission" date="2023-05" db="EMBL/GenBank/DDBJ databases">
        <authorList>
            <consortium name="Lawrence Berkeley National Laboratory"/>
            <person name="Steindorff A."/>
            <person name="Hensen N."/>
            <person name="Bonometti L."/>
            <person name="Westerberg I."/>
            <person name="Brannstrom I.O."/>
            <person name="Guillou S."/>
            <person name="Cros-Aarteil S."/>
            <person name="Calhoun S."/>
            <person name="Haridas S."/>
            <person name="Kuo A."/>
            <person name="Mondo S."/>
            <person name="Pangilinan J."/>
            <person name="Riley R."/>
            <person name="Labutti K."/>
            <person name="Andreopoulos B."/>
            <person name="Lipzen A."/>
            <person name="Chen C."/>
            <person name="Yanf M."/>
            <person name="Daum C."/>
            <person name="Ng V."/>
            <person name="Clum A."/>
            <person name="Ohm R."/>
            <person name="Martin F."/>
            <person name="Silar P."/>
            <person name="Natvig D."/>
            <person name="Lalanne C."/>
            <person name="Gautier V."/>
            <person name="Ament-Velasquez S.L."/>
            <person name="Kruys A."/>
            <person name="Hutchinson M.I."/>
            <person name="Powell A.J."/>
            <person name="Barry K."/>
            <person name="Miller A.N."/>
            <person name="Grigoriev I.V."/>
            <person name="Debuchy R."/>
            <person name="Gladieux P."/>
            <person name="Thoren M.H."/>
            <person name="Johannesson H."/>
        </authorList>
    </citation>
    <scope>NUCLEOTIDE SEQUENCE</scope>
    <source>
        <strain evidence="2">CBS 731.68</strain>
    </source>
</reference>
<organism evidence="2 3">
    <name type="scientific">Parathielavia appendiculata</name>
    <dbReference type="NCBI Taxonomy" id="2587402"/>
    <lineage>
        <taxon>Eukaryota</taxon>
        <taxon>Fungi</taxon>
        <taxon>Dikarya</taxon>
        <taxon>Ascomycota</taxon>
        <taxon>Pezizomycotina</taxon>
        <taxon>Sordariomycetes</taxon>
        <taxon>Sordariomycetidae</taxon>
        <taxon>Sordariales</taxon>
        <taxon>Chaetomiaceae</taxon>
        <taxon>Parathielavia</taxon>
    </lineage>
</organism>
<reference evidence="2" key="1">
    <citation type="journal article" date="2023" name="Mol. Phylogenet. Evol.">
        <title>Genome-scale phylogeny and comparative genomics of the fungal order Sordariales.</title>
        <authorList>
            <person name="Hensen N."/>
            <person name="Bonometti L."/>
            <person name="Westerberg I."/>
            <person name="Brannstrom I.O."/>
            <person name="Guillou S."/>
            <person name="Cros-Aarteil S."/>
            <person name="Calhoun S."/>
            <person name="Haridas S."/>
            <person name="Kuo A."/>
            <person name="Mondo S."/>
            <person name="Pangilinan J."/>
            <person name="Riley R."/>
            <person name="LaButti K."/>
            <person name="Andreopoulos B."/>
            <person name="Lipzen A."/>
            <person name="Chen C."/>
            <person name="Yan M."/>
            <person name="Daum C."/>
            <person name="Ng V."/>
            <person name="Clum A."/>
            <person name="Steindorff A."/>
            <person name="Ohm R.A."/>
            <person name="Martin F."/>
            <person name="Silar P."/>
            <person name="Natvig D.O."/>
            <person name="Lalanne C."/>
            <person name="Gautier V."/>
            <person name="Ament-Velasquez S.L."/>
            <person name="Kruys A."/>
            <person name="Hutchinson M.I."/>
            <person name="Powell A.J."/>
            <person name="Barry K."/>
            <person name="Miller A.N."/>
            <person name="Grigoriev I.V."/>
            <person name="Debuchy R."/>
            <person name="Gladieux P."/>
            <person name="Hiltunen Thoren M."/>
            <person name="Johannesson H."/>
        </authorList>
    </citation>
    <scope>NUCLEOTIDE SEQUENCE</scope>
    <source>
        <strain evidence="2">CBS 731.68</strain>
    </source>
</reference>
<gene>
    <name evidence="2" type="ORF">N657DRAFT_636253</name>
</gene>
<keyword evidence="3" id="KW-1185">Reference proteome</keyword>
<evidence type="ECO:0000256" key="1">
    <source>
        <dbReference type="SAM" id="MobiDB-lite"/>
    </source>
</evidence>